<dbReference type="GO" id="GO:0000785">
    <property type="term" value="C:chromatin"/>
    <property type="evidence" value="ECO:0007669"/>
    <property type="project" value="TreeGrafter"/>
</dbReference>
<dbReference type="PANTHER" id="PTHR45623:SF14">
    <property type="entry name" value="CHROMODOMAIN-HELICASE-DNA-BINDING PROTEIN 1"/>
    <property type="match status" value="1"/>
</dbReference>
<evidence type="ECO:0000256" key="2">
    <source>
        <dbReference type="ARBA" id="ARBA00023242"/>
    </source>
</evidence>
<dbReference type="EMBL" id="UYWY01023423">
    <property type="protein sequence ID" value="VDM47546.1"/>
    <property type="molecule type" value="Genomic_DNA"/>
</dbReference>
<dbReference type="InterPro" id="IPR027417">
    <property type="entry name" value="P-loop_NTPase"/>
</dbReference>
<accession>A0A183V657</accession>
<dbReference type="Gene3D" id="3.40.50.10810">
    <property type="entry name" value="Tandem AAA-ATPase domain"/>
    <property type="match status" value="1"/>
</dbReference>
<keyword evidence="2" id="KW-0539">Nucleus</keyword>
<protein>
    <submittedName>
        <fullName evidence="6">SNF2_N domain-containing protein</fullName>
    </submittedName>
</protein>
<evidence type="ECO:0000256" key="1">
    <source>
        <dbReference type="ARBA" id="ARBA00004123"/>
    </source>
</evidence>
<dbReference type="GO" id="GO:0005524">
    <property type="term" value="F:ATP binding"/>
    <property type="evidence" value="ECO:0007669"/>
    <property type="project" value="InterPro"/>
</dbReference>
<dbReference type="GO" id="GO:0003677">
    <property type="term" value="F:DNA binding"/>
    <property type="evidence" value="ECO:0007669"/>
    <property type="project" value="TreeGrafter"/>
</dbReference>
<dbReference type="AlphaFoldDB" id="A0A183V657"/>
<comment type="subcellular location">
    <subcellularLocation>
        <location evidence="1">Nucleus</location>
    </subcellularLocation>
</comment>
<feature type="domain" description="SNF2 N-terminal" evidence="3">
    <location>
        <begin position="9"/>
        <end position="113"/>
    </location>
</feature>
<dbReference type="Pfam" id="PF00176">
    <property type="entry name" value="SNF2-rel_dom"/>
    <property type="match status" value="1"/>
</dbReference>
<dbReference type="SUPFAM" id="SSF52540">
    <property type="entry name" value="P-loop containing nucleoside triphosphate hydrolases"/>
    <property type="match status" value="1"/>
</dbReference>
<evidence type="ECO:0000313" key="6">
    <source>
        <dbReference type="WBParaSite" id="TCNE_0001622801-mRNA-1"/>
    </source>
</evidence>
<dbReference type="GO" id="GO:0140658">
    <property type="term" value="F:ATP-dependent chromatin remodeler activity"/>
    <property type="evidence" value="ECO:0007669"/>
    <property type="project" value="TreeGrafter"/>
</dbReference>
<reference evidence="4 5" key="2">
    <citation type="submission" date="2018-11" db="EMBL/GenBank/DDBJ databases">
        <authorList>
            <consortium name="Pathogen Informatics"/>
        </authorList>
    </citation>
    <scope>NUCLEOTIDE SEQUENCE [LARGE SCALE GENOMIC DNA]</scope>
</reference>
<gene>
    <name evidence="4" type="ORF">TCNE_LOCUS16225</name>
</gene>
<reference evidence="6" key="1">
    <citation type="submission" date="2016-06" db="UniProtKB">
        <authorList>
            <consortium name="WormBaseParasite"/>
        </authorList>
    </citation>
    <scope>IDENTIFICATION</scope>
</reference>
<dbReference type="Proteomes" id="UP000050794">
    <property type="component" value="Unassembled WGS sequence"/>
</dbReference>
<dbReference type="GO" id="GO:0042393">
    <property type="term" value="F:histone binding"/>
    <property type="evidence" value="ECO:0007669"/>
    <property type="project" value="TreeGrafter"/>
</dbReference>
<dbReference type="GO" id="GO:0003682">
    <property type="term" value="F:chromatin binding"/>
    <property type="evidence" value="ECO:0007669"/>
    <property type="project" value="TreeGrafter"/>
</dbReference>
<dbReference type="PANTHER" id="PTHR45623">
    <property type="entry name" value="CHROMODOMAIN-HELICASE-DNA-BINDING PROTEIN 3-RELATED-RELATED"/>
    <property type="match status" value="1"/>
</dbReference>
<dbReference type="GO" id="GO:0016887">
    <property type="term" value="F:ATP hydrolysis activity"/>
    <property type="evidence" value="ECO:0007669"/>
    <property type="project" value="TreeGrafter"/>
</dbReference>
<dbReference type="WBParaSite" id="TCNE_0001622801-mRNA-1">
    <property type="protein sequence ID" value="TCNE_0001622801-mRNA-1"/>
    <property type="gene ID" value="TCNE_0001622801"/>
</dbReference>
<proteinExistence type="predicted"/>
<dbReference type="GO" id="GO:0005634">
    <property type="term" value="C:nucleus"/>
    <property type="evidence" value="ECO:0007669"/>
    <property type="project" value="UniProtKB-SubCell"/>
</dbReference>
<dbReference type="InterPro" id="IPR000330">
    <property type="entry name" value="SNF2_N"/>
</dbReference>
<evidence type="ECO:0000313" key="5">
    <source>
        <dbReference type="Proteomes" id="UP000050794"/>
    </source>
</evidence>
<name>A0A183V657_TOXCA</name>
<dbReference type="Gene3D" id="3.40.50.300">
    <property type="entry name" value="P-loop containing nucleotide triphosphate hydrolases"/>
    <property type="match status" value="2"/>
</dbReference>
<evidence type="ECO:0000259" key="3">
    <source>
        <dbReference type="Pfam" id="PF00176"/>
    </source>
</evidence>
<dbReference type="InterPro" id="IPR038718">
    <property type="entry name" value="SNF2-like_sf"/>
</dbReference>
<organism evidence="5 6">
    <name type="scientific">Toxocara canis</name>
    <name type="common">Canine roundworm</name>
    <dbReference type="NCBI Taxonomy" id="6265"/>
    <lineage>
        <taxon>Eukaryota</taxon>
        <taxon>Metazoa</taxon>
        <taxon>Ecdysozoa</taxon>
        <taxon>Nematoda</taxon>
        <taxon>Chromadorea</taxon>
        <taxon>Rhabditida</taxon>
        <taxon>Spirurina</taxon>
        <taxon>Ascaridomorpha</taxon>
        <taxon>Ascaridoidea</taxon>
        <taxon>Toxocaridae</taxon>
        <taxon>Toxocara</taxon>
    </lineage>
</organism>
<sequence length="284" mass="32609">MIMNAPFLLIASAPFESWEEFEEDHHDPDHRAIASLHRKLEPFLLRRVKKDVEKSLPAKVEQILRVDMTIQQKQYYKWILTKNYKELSKGVKGSINGFANLIMELKKCCNHASLVRAYDHYEEGAQARLQVNIYRLVTKASVEEEIVERAKRKLVLDHLVIQRMDTTGRTVLSKNNVANGSVPFDKHELAVILKFGAEELFKEKEGEEQEPEVDIDNILQGAETRECDQHVVALDFIGVRFRFEGSLVKVLSRAESLSKQCPTEMIQLWGLLPYGAAAFSDDQR</sequence>
<keyword evidence="5" id="KW-1185">Reference proteome</keyword>
<evidence type="ECO:0000313" key="4">
    <source>
        <dbReference type="EMBL" id="VDM47546.1"/>
    </source>
</evidence>
<dbReference type="GO" id="GO:0034728">
    <property type="term" value="P:nucleosome organization"/>
    <property type="evidence" value="ECO:0007669"/>
    <property type="project" value="TreeGrafter"/>
</dbReference>